<dbReference type="OrthoDB" id="2963168at2759"/>
<feature type="non-terminal residue" evidence="2">
    <location>
        <position position="203"/>
    </location>
</feature>
<sequence>MEKDIPKKMKVSSSEEANAETETEIVFVRALEYKKKKTLDLLSQINMQCQGIKDIQWVQGLYDEMGYQSGHGGLIHPLPFDHLGNFILLFIIYYYLLFLKKKNCKEVPGATEVKDEKKREGKGKKKTLLQTGDAYMMLDLGGGTTDIACHEIKNPFEVKELELIAPSGGAWGSYYIDKAFEFMLIEIFGSDHMNEFKAISFRQ</sequence>
<keyword evidence="1" id="KW-0472">Membrane</keyword>
<evidence type="ECO:0000313" key="2">
    <source>
        <dbReference type="EMBL" id="ETO00477.1"/>
    </source>
</evidence>
<evidence type="ECO:0000256" key="1">
    <source>
        <dbReference type="SAM" id="Phobius"/>
    </source>
</evidence>
<protein>
    <submittedName>
        <fullName evidence="2">Uncharacterized protein</fullName>
    </submittedName>
</protein>
<dbReference type="EMBL" id="ASPP01040920">
    <property type="protein sequence ID" value="ETO00477.1"/>
    <property type="molecule type" value="Genomic_DNA"/>
</dbReference>
<dbReference type="PANTHER" id="PTHR14187">
    <property type="entry name" value="ALPHA KINASE/ELONGATION FACTOR 2 KINASE"/>
    <property type="match status" value="1"/>
</dbReference>
<evidence type="ECO:0000313" key="3">
    <source>
        <dbReference type="Proteomes" id="UP000023152"/>
    </source>
</evidence>
<keyword evidence="1" id="KW-1133">Transmembrane helix</keyword>
<comment type="caution">
    <text evidence="2">The sequence shown here is derived from an EMBL/GenBank/DDBJ whole genome shotgun (WGS) entry which is preliminary data.</text>
</comment>
<feature type="transmembrane region" description="Helical" evidence="1">
    <location>
        <begin position="82"/>
        <end position="99"/>
    </location>
</feature>
<accession>X6LH88</accession>
<name>X6LH88_RETFI</name>
<dbReference type="SUPFAM" id="SSF53067">
    <property type="entry name" value="Actin-like ATPase domain"/>
    <property type="match status" value="1"/>
</dbReference>
<keyword evidence="1" id="KW-0812">Transmembrane</keyword>
<organism evidence="2 3">
    <name type="scientific">Reticulomyxa filosa</name>
    <dbReference type="NCBI Taxonomy" id="46433"/>
    <lineage>
        <taxon>Eukaryota</taxon>
        <taxon>Sar</taxon>
        <taxon>Rhizaria</taxon>
        <taxon>Retaria</taxon>
        <taxon>Foraminifera</taxon>
        <taxon>Monothalamids</taxon>
        <taxon>Reticulomyxidae</taxon>
        <taxon>Reticulomyxa</taxon>
    </lineage>
</organism>
<dbReference type="AlphaFoldDB" id="X6LH88"/>
<proteinExistence type="predicted"/>
<dbReference type="PANTHER" id="PTHR14187:SF5">
    <property type="entry name" value="HEAT SHOCK 70 KDA PROTEIN 12A"/>
    <property type="match status" value="1"/>
</dbReference>
<dbReference type="InterPro" id="IPR043129">
    <property type="entry name" value="ATPase_NBD"/>
</dbReference>
<keyword evidence="3" id="KW-1185">Reference proteome</keyword>
<dbReference type="Proteomes" id="UP000023152">
    <property type="component" value="Unassembled WGS sequence"/>
</dbReference>
<gene>
    <name evidence="2" type="ORF">RFI_36967</name>
</gene>
<reference evidence="2 3" key="1">
    <citation type="journal article" date="2013" name="Curr. Biol.">
        <title>The Genome of the Foraminiferan Reticulomyxa filosa.</title>
        <authorList>
            <person name="Glockner G."/>
            <person name="Hulsmann N."/>
            <person name="Schleicher M."/>
            <person name="Noegel A.A."/>
            <person name="Eichinger L."/>
            <person name="Gallinger C."/>
            <person name="Pawlowski J."/>
            <person name="Sierra R."/>
            <person name="Euteneuer U."/>
            <person name="Pillet L."/>
            <person name="Moustafa A."/>
            <person name="Platzer M."/>
            <person name="Groth M."/>
            <person name="Szafranski K."/>
            <person name="Schliwa M."/>
        </authorList>
    </citation>
    <scope>NUCLEOTIDE SEQUENCE [LARGE SCALE GENOMIC DNA]</scope>
</reference>